<evidence type="ECO:0000256" key="2">
    <source>
        <dbReference type="SAM" id="SignalP"/>
    </source>
</evidence>
<proteinExistence type="predicted"/>
<dbReference type="EMBL" id="HBEL01047226">
    <property type="protein sequence ID" value="CAD8425738.1"/>
    <property type="molecule type" value="Transcribed_RNA"/>
</dbReference>
<accession>A0A7S0GKP2</accession>
<organism evidence="3">
    <name type="scientific">Proboscia inermis</name>
    <dbReference type="NCBI Taxonomy" id="420281"/>
    <lineage>
        <taxon>Eukaryota</taxon>
        <taxon>Sar</taxon>
        <taxon>Stramenopiles</taxon>
        <taxon>Ochrophyta</taxon>
        <taxon>Bacillariophyta</taxon>
        <taxon>Coscinodiscophyceae</taxon>
        <taxon>Rhizosoleniophycidae</taxon>
        <taxon>Rhizosoleniales</taxon>
        <taxon>Rhizosoleniaceae</taxon>
        <taxon>Proboscia</taxon>
    </lineage>
</organism>
<gene>
    <name evidence="3" type="ORF">PINE0816_LOCUS21898</name>
</gene>
<keyword evidence="1" id="KW-0812">Transmembrane</keyword>
<keyword evidence="1" id="KW-1133">Transmembrane helix</keyword>
<keyword evidence="2" id="KW-0732">Signal</keyword>
<protein>
    <submittedName>
        <fullName evidence="3">Uncharacterized protein</fullName>
    </submittedName>
</protein>
<dbReference type="AlphaFoldDB" id="A0A7S0GKP2"/>
<name>A0A7S0GKP2_9STRA</name>
<feature type="signal peptide" evidence="2">
    <location>
        <begin position="1"/>
        <end position="15"/>
    </location>
</feature>
<evidence type="ECO:0000313" key="3">
    <source>
        <dbReference type="EMBL" id="CAD8425738.1"/>
    </source>
</evidence>
<feature type="transmembrane region" description="Helical" evidence="1">
    <location>
        <begin position="260"/>
        <end position="281"/>
    </location>
</feature>
<evidence type="ECO:0000256" key="1">
    <source>
        <dbReference type="SAM" id="Phobius"/>
    </source>
</evidence>
<keyword evidence="1" id="KW-0472">Membrane</keyword>
<reference evidence="3" key="1">
    <citation type="submission" date="2021-01" db="EMBL/GenBank/DDBJ databases">
        <authorList>
            <person name="Corre E."/>
            <person name="Pelletier E."/>
            <person name="Niang G."/>
            <person name="Scheremetjew M."/>
            <person name="Finn R."/>
            <person name="Kale V."/>
            <person name="Holt S."/>
            <person name="Cochrane G."/>
            <person name="Meng A."/>
            <person name="Brown T."/>
            <person name="Cohen L."/>
        </authorList>
    </citation>
    <scope>NUCLEOTIDE SEQUENCE</scope>
    <source>
        <strain evidence="3">CCAP1064/1</strain>
    </source>
</reference>
<sequence length="287" mass="31351">MKLIISAAFFSVSCAAFSPIIPSRTTFGVTSRGRVVVNDNKVPFFADENVDTEEEAKAVAPSPSVVETIEEKEMTLEEEVDMLVEEEMKKSSKMSNLRNANGVDYAPWMGIDEEEETMIRSQVKAKSAARRARQEQEKSVSGNLYLDSQAQEISGTGLTTKVIDGKVELEWATKSENDTKGFVVRRRPAKTEDFTVIASYKDFGPLVSKGSDGGVYRFLDKSTTPGGWVYRITECDQNDIESDLCQCLIDVQTDAEQRGAVIAAVGFAIFAIGATAAGVLLDPMNGN</sequence>
<feature type="chain" id="PRO_5031057759" evidence="2">
    <location>
        <begin position="16"/>
        <end position="287"/>
    </location>
</feature>